<comment type="catalytic activity">
    <reaction evidence="7">
        <text>L-isoleucine + 2-oxoglutarate = (S)-3-methyl-2-oxopentanoate + L-glutamate</text>
        <dbReference type="Rhea" id="RHEA:24801"/>
        <dbReference type="ChEBI" id="CHEBI:16810"/>
        <dbReference type="ChEBI" id="CHEBI:29985"/>
        <dbReference type="ChEBI" id="CHEBI:35146"/>
        <dbReference type="ChEBI" id="CHEBI:58045"/>
        <dbReference type="EC" id="2.6.1.42"/>
    </reaction>
</comment>
<comment type="catalytic activity">
    <reaction evidence="6">
        <text>L-valine + 2-oxoglutarate = 3-methyl-2-oxobutanoate + L-glutamate</text>
        <dbReference type="Rhea" id="RHEA:24813"/>
        <dbReference type="ChEBI" id="CHEBI:11851"/>
        <dbReference type="ChEBI" id="CHEBI:16810"/>
        <dbReference type="ChEBI" id="CHEBI:29985"/>
        <dbReference type="ChEBI" id="CHEBI:57762"/>
        <dbReference type="EC" id="2.6.1.42"/>
    </reaction>
</comment>
<proteinExistence type="inferred from homology"/>
<dbReference type="Proteomes" id="UP001157911">
    <property type="component" value="Unassembled WGS sequence"/>
</dbReference>
<accession>A0ABY1N8S1</accession>
<dbReference type="SUPFAM" id="SSF56752">
    <property type="entry name" value="D-aminoacid aminotransferase-like PLP-dependent enzymes"/>
    <property type="match status" value="1"/>
</dbReference>
<reference evidence="9 10" key="1">
    <citation type="submission" date="2017-05" db="EMBL/GenBank/DDBJ databases">
        <authorList>
            <person name="Varghese N."/>
            <person name="Submissions S."/>
        </authorList>
    </citation>
    <scope>NUCLEOTIDE SEQUENCE [LARGE SCALE GENOMIC DNA]</scope>
    <source>
        <strain evidence="9 10">DSM 15522</strain>
    </source>
</reference>
<dbReference type="Pfam" id="PF01063">
    <property type="entry name" value="Aminotran_4"/>
    <property type="match status" value="1"/>
</dbReference>
<protein>
    <recommendedName>
        <fullName evidence="5">branched-chain-amino-acid transaminase</fullName>
        <ecNumber evidence="5">2.6.1.42</ecNumber>
    </recommendedName>
</protein>
<dbReference type="PANTHER" id="PTHR42743:SF11">
    <property type="entry name" value="AMINODEOXYCHORISMATE LYASE"/>
    <property type="match status" value="1"/>
</dbReference>
<dbReference type="Gene3D" id="3.20.10.10">
    <property type="entry name" value="D-amino Acid Aminotransferase, subunit A, domain 2"/>
    <property type="match status" value="1"/>
</dbReference>
<evidence type="ECO:0000256" key="3">
    <source>
        <dbReference type="ARBA" id="ARBA00005072"/>
    </source>
</evidence>
<comment type="catalytic activity">
    <reaction evidence="8">
        <text>L-leucine + 2-oxoglutarate = 4-methyl-2-oxopentanoate + L-glutamate</text>
        <dbReference type="Rhea" id="RHEA:18321"/>
        <dbReference type="ChEBI" id="CHEBI:16810"/>
        <dbReference type="ChEBI" id="CHEBI:17865"/>
        <dbReference type="ChEBI" id="CHEBI:29985"/>
        <dbReference type="ChEBI" id="CHEBI:57427"/>
        <dbReference type="EC" id="2.6.1.42"/>
    </reaction>
</comment>
<evidence type="ECO:0000256" key="8">
    <source>
        <dbReference type="ARBA" id="ARBA00049229"/>
    </source>
</evidence>
<comment type="caution">
    <text evidence="9">The sequence shown here is derived from an EMBL/GenBank/DDBJ whole genome shotgun (WGS) entry which is preliminary data.</text>
</comment>
<organism evidence="9 10">
    <name type="scientific">Desulfurobacterium pacificum</name>
    <dbReference type="NCBI Taxonomy" id="240166"/>
    <lineage>
        <taxon>Bacteria</taxon>
        <taxon>Pseudomonadati</taxon>
        <taxon>Aquificota</taxon>
        <taxon>Aquificia</taxon>
        <taxon>Desulfurobacteriales</taxon>
        <taxon>Desulfurobacteriaceae</taxon>
        <taxon>Desulfurobacterium</taxon>
    </lineage>
</organism>
<sequence>MEGVGIFETIRVEKGKAILINYHYKRLKESAKELGIPFYLSEEKFEKLLLEECASSEKPVLVRFTLSFNEKFSLKVRECIQRNEVSLLPLPFPKRTYDKLSKYKTTDIAKSLFALETAKSKGFNEALLFSHQNFVSETAFANIFFVKNGIFYTPSLKTGCLPGTRRRVVIEILKEFGIEVVEGFFYLKDLLNADEIFITSAREDIVKVKKIGNRKTQETTGISWSERIKNVITTKFT</sequence>
<evidence type="ECO:0000256" key="4">
    <source>
        <dbReference type="ARBA" id="ARBA00009320"/>
    </source>
</evidence>
<keyword evidence="9" id="KW-0032">Aminotransferase</keyword>
<evidence type="ECO:0000256" key="6">
    <source>
        <dbReference type="ARBA" id="ARBA00048212"/>
    </source>
</evidence>
<comment type="similarity">
    <text evidence="4">Belongs to the class-IV pyridoxal-phosphate-dependent aminotransferase family.</text>
</comment>
<dbReference type="PANTHER" id="PTHR42743">
    <property type="entry name" value="AMINO-ACID AMINOTRANSFERASE"/>
    <property type="match status" value="1"/>
</dbReference>
<evidence type="ECO:0000313" key="9">
    <source>
        <dbReference type="EMBL" id="SMP03475.1"/>
    </source>
</evidence>
<dbReference type="EMBL" id="FXUB01000001">
    <property type="protein sequence ID" value="SMP03475.1"/>
    <property type="molecule type" value="Genomic_DNA"/>
</dbReference>
<evidence type="ECO:0000256" key="2">
    <source>
        <dbReference type="ARBA" id="ARBA00004931"/>
    </source>
</evidence>
<evidence type="ECO:0000256" key="7">
    <source>
        <dbReference type="ARBA" id="ARBA00048798"/>
    </source>
</evidence>
<dbReference type="InterPro" id="IPR050571">
    <property type="entry name" value="Class-IV_PLP-Dep_Aminotrnsfr"/>
</dbReference>
<dbReference type="InterPro" id="IPR043132">
    <property type="entry name" value="BCAT-like_C"/>
</dbReference>
<dbReference type="GO" id="GO:0008483">
    <property type="term" value="F:transaminase activity"/>
    <property type="evidence" value="ECO:0007669"/>
    <property type="project" value="UniProtKB-KW"/>
</dbReference>
<name>A0ABY1N8S1_9BACT</name>
<comment type="pathway">
    <text evidence="2">Amino-acid biosynthesis; L-valine biosynthesis; L-valine from pyruvate: step 4/4.</text>
</comment>
<evidence type="ECO:0000256" key="1">
    <source>
        <dbReference type="ARBA" id="ARBA00004824"/>
    </source>
</evidence>
<dbReference type="InterPro" id="IPR043131">
    <property type="entry name" value="BCAT-like_N"/>
</dbReference>
<comment type="pathway">
    <text evidence="1">Amino-acid biosynthesis; L-isoleucine biosynthesis; L-isoleucine from 2-oxobutanoate: step 4/4.</text>
</comment>
<dbReference type="Gene3D" id="3.30.470.10">
    <property type="match status" value="1"/>
</dbReference>
<dbReference type="EC" id="2.6.1.42" evidence="5"/>
<keyword evidence="10" id="KW-1185">Reference proteome</keyword>
<evidence type="ECO:0000256" key="5">
    <source>
        <dbReference type="ARBA" id="ARBA00013053"/>
    </source>
</evidence>
<keyword evidence="9" id="KW-0808">Transferase</keyword>
<comment type="pathway">
    <text evidence="3">Amino-acid biosynthesis; L-leucine biosynthesis; L-leucine from 3-methyl-2-oxobutanoate: step 4/4.</text>
</comment>
<dbReference type="CDD" id="cd00449">
    <property type="entry name" value="PLPDE_IV"/>
    <property type="match status" value="1"/>
</dbReference>
<dbReference type="InterPro" id="IPR036038">
    <property type="entry name" value="Aminotransferase-like"/>
</dbReference>
<dbReference type="RefSeq" id="WP_283399634.1">
    <property type="nucleotide sequence ID" value="NZ_FXUB01000001.1"/>
</dbReference>
<dbReference type="InterPro" id="IPR001544">
    <property type="entry name" value="Aminotrans_IV"/>
</dbReference>
<evidence type="ECO:0000313" key="10">
    <source>
        <dbReference type="Proteomes" id="UP001157911"/>
    </source>
</evidence>
<keyword evidence="9" id="KW-0456">Lyase</keyword>
<dbReference type="GO" id="GO:0016829">
    <property type="term" value="F:lyase activity"/>
    <property type="evidence" value="ECO:0007669"/>
    <property type="project" value="UniProtKB-KW"/>
</dbReference>
<gene>
    <name evidence="9" type="ORF">SAMN06265339_0122</name>
</gene>